<dbReference type="Gene3D" id="3.30.559.30">
    <property type="entry name" value="Nonribosomal peptide synthetase, condensation domain"/>
    <property type="match status" value="2"/>
</dbReference>
<dbReference type="GO" id="GO:0031177">
    <property type="term" value="F:phosphopantetheine binding"/>
    <property type="evidence" value="ECO:0007669"/>
    <property type="project" value="InterPro"/>
</dbReference>
<dbReference type="EMBL" id="JAPZBO010000007">
    <property type="protein sequence ID" value="KAJ5310954.1"/>
    <property type="molecule type" value="Genomic_DNA"/>
</dbReference>
<dbReference type="InterPro" id="IPR009081">
    <property type="entry name" value="PP-bd_ACP"/>
</dbReference>
<dbReference type="InterPro" id="IPR020845">
    <property type="entry name" value="AMP-binding_CS"/>
</dbReference>
<dbReference type="SUPFAM" id="SSF56801">
    <property type="entry name" value="Acetyl-CoA synthetase-like"/>
    <property type="match status" value="2"/>
</dbReference>
<keyword evidence="7" id="KW-1185">Reference proteome</keyword>
<feature type="domain" description="Carrier" evidence="5">
    <location>
        <begin position="749"/>
        <end position="825"/>
    </location>
</feature>
<evidence type="ECO:0000259" key="5">
    <source>
        <dbReference type="PROSITE" id="PS50075"/>
    </source>
</evidence>
<evidence type="ECO:0000256" key="3">
    <source>
        <dbReference type="ARBA" id="ARBA00022598"/>
    </source>
</evidence>
<dbReference type="InterPro" id="IPR010071">
    <property type="entry name" value="AA_adenyl_dom"/>
</dbReference>
<dbReference type="SMART" id="SM00823">
    <property type="entry name" value="PKS_PP"/>
    <property type="match status" value="2"/>
</dbReference>
<dbReference type="GO" id="GO:0044550">
    <property type="term" value="P:secondary metabolite biosynthetic process"/>
    <property type="evidence" value="ECO:0007669"/>
    <property type="project" value="TreeGrafter"/>
</dbReference>
<reference evidence="6" key="1">
    <citation type="submission" date="2022-12" db="EMBL/GenBank/DDBJ databases">
        <authorList>
            <person name="Petersen C."/>
        </authorList>
    </citation>
    <scope>NUCLEOTIDE SEQUENCE</scope>
    <source>
        <strain evidence="6">IBT 21472</strain>
    </source>
</reference>
<keyword evidence="2" id="KW-0597">Phosphoprotein</keyword>
<evidence type="ECO:0000256" key="4">
    <source>
        <dbReference type="SAM" id="MobiDB-lite"/>
    </source>
</evidence>
<feature type="compositionally biased region" description="Basic and acidic residues" evidence="4">
    <location>
        <begin position="732"/>
        <end position="742"/>
    </location>
</feature>
<dbReference type="Pfam" id="PF00668">
    <property type="entry name" value="Condensation"/>
    <property type="match status" value="2"/>
</dbReference>
<keyword evidence="1" id="KW-0596">Phosphopantetheine</keyword>
<dbReference type="GO" id="GO:0016874">
    <property type="term" value="F:ligase activity"/>
    <property type="evidence" value="ECO:0007669"/>
    <property type="project" value="UniProtKB-KW"/>
</dbReference>
<dbReference type="InterPro" id="IPR001242">
    <property type="entry name" value="Condensation_dom"/>
</dbReference>
<evidence type="ECO:0000256" key="2">
    <source>
        <dbReference type="ARBA" id="ARBA00022553"/>
    </source>
</evidence>
<protein>
    <submittedName>
        <fullName evidence="6">Acetyl-CoA synthetase-like protein</fullName>
    </submittedName>
</protein>
<dbReference type="Proteomes" id="UP001147746">
    <property type="component" value="Unassembled WGS sequence"/>
</dbReference>
<dbReference type="Pfam" id="PF00550">
    <property type="entry name" value="PP-binding"/>
    <property type="match status" value="2"/>
</dbReference>
<dbReference type="Pfam" id="PF00501">
    <property type="entry name" value="AMP-binding"/>
    <property type="match status" value="2"/>
</dbReference>
<dbReference type="InterPro" id="IPR020806">
    <property type="entry name" value="PKS_PP-bd"/>
</dbReference>
<proteinExistence type="predicted"/>
<dbReference type="SUPFAM" id="SSF47336">
    <property type="entry name" value="ACP-like"/>
    <property type="match status" value="2"/>
</dbReference>
<dbReference type="GO" id="GO:0005737">
    <property type="term" value="C:cytoplasm"/>
    <property type="evidence" value="ECO:0007669"/>
    <property type="project" value="TreeGrafter"/>
</dbReference>
<dbReference type="PANTHER" id="PTHR45527">
    <property type="entry name" value="NONRIBOSOMAL PEPTIDE SYNTHETASE"/>
    <property type="match status" value="1"/>
</dbReference>
<comment type="caution">
    <text evidence="6">The sequence shown here is derived from an EMBL/GenBank/DDBJ whole genome shotgun (WGS) entry which is preliminary data.</text>
</comment>
<gene>
    <name evidence="6" type="ORF">N7476_006814</name>
</gene>
<dbReference type="InterPro" id="IPR000873">
    <property type="entry name" value="AMP-dep_synth/lig_dom"/>
</dbReference>
<dbReference type="InterPro" id="IPR042099">
    <property type="entry name" value="ANL_N_sf"/>
</dbReference>
<dbReference type="InterPro" id="IPR023213">
    <property type="entry name" value="CAT-like_dom_sf"/>
</dbReference>
<dbReference type="FunFam" id="3.40.50.12780:FF:000014">
    <property type="entry name" value="Nonribosomal peptide synthetase 1"/>
    <property type="match status" value="1"/>
</dbReference>
<dbReference type="InterPro" id="IPR045851">
    <property type="entry name" value="AMP-bd_C_sf"/>
</dbReference>
<feature type="domain" description="Carrier" evidence="5">
    <location>
        <begin position="1820"/>
        <end position="1896"/>
    </location>
</feature>
<dbReference type="PANTHER" id="PTHR45527:SF1">
    <property type="entry name" value="FATTY ACID SYNTHASE"/>
    <property type="match status" value="1"/>
</dbReference>
<dbReference type="Gene3D" id="1.10.1200.10">
    <property type="entry name" value="ACP-like"/>
    <property type="match status" value="2"/>
</dbReference>
<dbReference type="Gene3D" id="3.30.559.10">
    <property type="entry name" value="Chloramphenicol acetyltransferase-like domain"/>
    <property type="match status" value="2"/>
</dbReference>
<reference evidence="6" key="2">
    <citation type="journal article" date="2023" name="IMA Fungus">
        <title>Comparative genomic study of the Penicillium genus elucidates a diverse pangenome and 15 lateral gene transfer events.</title>
        <authorList>
            <person name="Petersen C."/>
            <person name="Sorensen T."/>
            <person name="Nielsen M.R."/>
            <person name="Sondergaard T.E."/>
            <person name="Sorensen J.L."/>
            <person name="Fitzpatrick D.A."/>
            <person name="Frisvad J.C."/>
            <person name="Nielsen K.L."/>
        </authorList>
    </citation>
    <scope>NUCLEOTIDE SEQUENCE</scope>
    <source>
        <strain evidence="6">IBT 21472</strain>
    </source>
</reference>
<feature type="region of interest" description="Disordered" evidence="4">
    <location>
        <begin position="724"/>
        <end position="744"/>
    </location>
</feature>
<accession>A0A9W9PTB5</accession>
<dbReference type="GO" id="GO:0043041">
    <property type="term" value="P:amino acid activation for nonribosomal peptide biosynthetic process"/>
    <property type="evidence" value="ECO:0007669"/>
    <property type="project" value="TreeGrafter"/>
</dbReference>
<keyword evidence="3" id="KW-0436">Ligase</keyword>
<dbReference type="Gene3D" id="3.30.300.30">
    <property type="match status" value="2"/>
</dbReference>
<dbReference type="CDD" id="cd19545">
    <property type="entry name" value="FUM14_C_NRPS-like"/>
    <property type="match status" value="1"/>
</dbReference>
<dbReference type="PROSITE" id="PS00455">
    <property type="entry name" value="AMP_BINDING"/>
    <property type="match status" value="2"/>
</dbReference>
<dbReference type="SUPFAM" id="SSF52777">
    <property type="entry name" value="CoA-dependent acyltransferases"/>
    <property type="match status" value="4"/>
</dbReference>
<dbReference type="PROSITE" id="PS50075">
    <property type="entry name" value="CARRIER"/>
    <property type="match status" value="2"/>
</dbReference>
<evidence type="ECO:0000313" key="7">
    <source>
        <dbReference type="Proteomes" id="UP001147746"/>
    </source>
</evidence>
<dbReference type="CDD" id="cd19542">
    <property type="entry name" value="CT_NRPS-like"/>
    <property type="match status" value="1"/>
</dbReference>
<evidence type="ECO:0000313" key="6">
    <source>
        <dbReference type="EMBL" id="KAJ5310954.1"/>
    </source>
</evidence>
<organism evidence="6 7">
    <name type="scientific">Penicillium atrosanguineum</name>
    <dbReference type="NCBI Taxonomy" id="1132637"/>
    <lineage>
        <taxon>Eukaryota</taxon>
        <taxon>Fungi</taxon>
        <taxon>Dikarya</taxon>
        <taxon>Ascomycota</taxon>
        <taxon>Pezizomycotina</taxon>
        <taxon>Eurotiomycetes</taxon>
        <taxon>Eurotiomycetidae</taxon>
        <taxon>Eurotiales</taxon>
        <taxon>Aspergillaceae</taxon>
        <taxon>Penicillium</taxon>
    </lineage>
</organism>
<evidence type="ECO:0000256" key="1">
    <source>
        <dbReference type="ARBA" id="ARBA00022450"/>
    </source>
</evidence>
<dbReference type="InterPro" id="IPR006162">
    <property type="entry name" value="Ppantetheine_attach_site"/>
</dbReference>
<name>A0A9W9PTB5_9EURO</name>
<dbReference type="PROSITE" id="PS00012">
    <property type="entry name" value="PHOSPHOPANTETHEINE"/>
    <property type="match status" value="1"/>
</dbReference>
<dbReference type="NCBIfam" id="TIGR01733">
    <property type="entry name" value="AA-adenyl-dom"/>
    <property type="match status" value="1"/>
</dbReference>
<dbReference type="FunFam" id="3.30.300.30:FF:000015">
    <property type="entry name" value="Nonribosomal peptide synthase SidD"/>
    <property type="match status" value="2"/>
</dbReference>
<dbReference type="InterPro" id="IPR036736">
    <property type="entry name" value="ACP-like_sf"/>
</dbReference>
<sequence>MNLSHDLDTISLALSEGTLTAWSTERGNSTLEADLFKAAWIVLISRISGVRNTKIAMLQKPAVSPSNRSRKLSRFVPHVEAWTLSEDPDSILLYAAEKQPTEGLAELDAMTALVMRWDDDSIDGSMTLPHGFRILFLLDCSISPARVYMQYSRATLTQNSACAQLAALVCILEQRVLSPYLPLIEVDFLGSYSRNLIDSWNDRYSLSRPNVCIHTLILENCRAQPDAEALYAWDGSITYSELDRFSTAISIQLRFLGVGPESVVPLCFEKSRWTAVAMLGVLRAGGAFVLLDPSHPETRLMEICSEVQATVVVVSRLLHKLGSRLCQQAVVVPGDKSQEGDDKVLRTCVKPSNAAYIAFTSGSTGKPKGIVIEHKSFCANALAQNAIQGLNTHTRAFQFASYGFDSCILEMLMTLIAGGCVCIPSDEQRLNGLANAICALRANWLELTPSVARFIKPEQVPDVKSVLLVGEAMSQDHVRQWADRVQLLNAYGPAECSVVTTIQHHARLDDPHNIGRSYSSHCWVVNPCDHEQLEPLGAIGELLISGPTVARGYLNHPRQTSFIRKPRWAAQFGVPDCERFYKTGDLVRYNIEDGTLRYVGRKDREVKLHGQRIDLQEIEYVASKFPEKPITVVDVIQVDGSSAGKLLTLFLASSDANAMSGSSSSHVVNPDSAMRTISTNMKCWLQDRLPAFMVPTKYTWVNHYPLTRTGKLDRRALVDLGAGSSPSFSSAARHDSSKETNQRVDTLNPGLQAKEDTLRSLFAEILGCPEQSIARHDGFYELGGNSLAAVELVSRARSQGLEVTVADVMYSQTAHLIAQCSMETAETPVIPPFSLLVDADQSVSAATEQCQIPESQIDDIYPCTPLQEGLMYLSIKSPGSFMGTFQFSAAPSTNLVQIHAAWEQLWRAHPILRTRIVLEKSGNMMQVVTKADLFFKDKSFADDDQPMGLGTPLARLRIHAERGSGRRVLFILTIHHVLFDGWSYKQLLQDLDRFYEGLTPPPRPQFARYIKYLSTTDIEKSRAFWKQEFSNLQEHFFPLSSRRPPTAPNWLVRKHEVSLAKLNINWKLANQIKLAWALVISSQTKSNDVIYGLTVSGRNAPIPEIDHITGPTFTTLPFRTQLSSSKSVEEMLSQLQEHDISIIPFEHNGLRFIAESSPEAALACSFQYLLTIRLHPTQSSSSVLIDLPENEDQDMKFASYPLSIVAQQRRNFLEIKAFFDGKILSPYHVQTILDHFETSLQHVLQKPKSKIRDLRLLPPRSWQQMAEINKQIHIQQECLNDVIQRFSITQPSSEAVCAWDGSLTYEELLVLGRGLAGHLQSMGARPGAVIGICMERSKLFPVAILGVLMSGAAMVLLEPQSPMKRLHQILGDANARMILCSLVSQGKFQSMTENMMKVIPVIPDMVSCLAYDSWSPPSVNPSDPMYIAFTSGSTGTPKGVVIEHGMVYSTLWAHKDIIGATNSSRCLLFASPAFDICIAEVIFMLGTGGCVCVPSETQRMSDLADTMTMMRVNMAMLTPSVVRTISPDKVPTLQTLILGGESPSVSDLATWASRVRLHQSYGPAECTMYSATTARLSSTSDLTNVGSSPNASYWIIDPDNHDELRPIGTVGELLISGPLVGRGYINRPEESECAFIFDPAWSQQFPFLRGSRLYKTGDLAILNPDKSLILIGRKDTQVKLHGQRIELHEIEHCAESYQQGSAVIAELVEFHSIHTSSLVMFAYNTTTAETTVAITPDLDGKQRFFIPPSTENQCFLDGLRKHLSQHLPSYMIPSYILELSCVPLGPSGKVDRKTLRKAASMLGKETLQMYLGGLATTKTEPKDDQQRFIQSIFAKALALKREFIGVDDSFFALGGDSISAIRVLTLCRKSNITISMSDILSHDNVSSLCAHLNTVQKHSPECAYDTDVSTHNQGKSEVTFMPLGNAAQEYEIIRSRLNLLESDSIEGVYPASNAHSGVLEFYNLENTSTAIFQILPVGSVSANEVSHAWNQLVQRHVALRTVLLKDPNVHAKWLHVTLNQGTAQVLVLPPSENALSELRKLEPVKSWHLSPPHRLFIGQSLSGEVFMRLETGGALIDAFSMSILIKELSVLLDGQTLPKIAVTYREYLSHLDHQLHTKSLKYWALVLHGDYSSHLSRLPSTQALENILPQSKHRTQSRSLSLAKFKEFDAFWRFNRLTVTNIFQLAWALTLANLTNSHDVCFGTITSGRENSQIELWDIVGSFFNILPCRFSFDPDCTILDTLYQNQDAIQSRNDHQNCSMPEMVHNSDTKASKSDQLPFNTILTVQNQVSTHSHGERHTASEIEIKLLELEDPTEYDFCIAVSPSPSQIGIELRYWTSTASEEYASSILNLLIDHVDLIVQSATEPLRKVISIES</sequence>
<dbReference type="Gene3D" id="3.40.50.12780">
    <property type="entry name" value="N-terminal domain of ligase-like"/>
    <property type="match status" value="2"/>
</dbReference>
<dbReference type="CDD" id="cd05918">
    <property type="entry name" value="A_NRPS_SidN3_like"/>
    <property type="match status" value="2"/>
</dbReference>